<dbReference type="SUPFAM" id="SSF53756">
    <property type="entry name" value="UDP-Glycosyltransferase/glycogen phosphorylase"/>
    <property type="match status" value="1"/>
</dbReference>
<dbReference type="Gene3D" id="3.40.50.2000">
    <property type="entry name" value="Glycogen Phosphorylase B"/>
    <property type="match status" value="2"/>
</dbReference>
<dbReference type="RefSeq" id="WP_012683104.1">
    <property type="nucleotide sequence ID" value="NC_012489.1"/>
</dbReference>
<organism evidence="3 4">
    <name type="scientific">Gemmatimonas aurantiaca (strain DSM 14586 / JCM 11422 / NBRC 100505 / T-27)</name>
    <dbReference type="NCBI Taxonomy" id="379066"/>
    <lineage>
        <taxon>Bacteria</taxon>
        <taxon>Pseudomonadati</taxon>
        <taxon>Gemmatimonadota</taxon>
        <taxon>Gemmatimonadia</taxon>
        <taxon>Gemmatimonadales</taxon>
        <taxon>Gemmatimonadaceae</taxon>
        <taxon>Gemmatimonas</taxon>
    </lineage>
</organism>
<dbReference type="OrthoDB" id="4611853at2"/>
<dbReference type="AlphaFoldDB" id="C1A8U7"/>
<dbReference type="Pfam" id="PF00534">
    <property type="entry name" value="Glycos_transf_1"/>
    <property type="match status" value="1"/>
</dbReference>
<dbReference type="eggNOG" id="COG0438">
    <property type="taxonomic scope" value="Bacteria"/>
</dbReference>
<keyword evidence="3" id="KW-0328">Glycosyltransferase</keyword>
<dbReference type="STRING" id="379066.GAU_1615"/>
<protein>
    <submittedName>
        <fullName evidence="3">Glycosyltransferase</fullName>
        <ecNumber evidence="3">2.4.-.-</ecNumber>
    </submittedName>
</protein>
<accession>C1A8U7</accession>
<evidence type="ECO:0000259" key="2">
    <source>
        <dbReference type="Pfam" id="PF13439"/>
    </source>
</evidence>
<evidence type="ECO:0000313" key="4">
    <source>
        <dbReference type="Proteomes" id="UP000002209"/>
    </source>
</evidence>
<dbReference type="CAZy" id="GT4">
    <property type="family name" value="Glycosyltransferase Family 4"/>
</dbReference>
<sequence>MSGSPRVLFVTHNAPRYVGDAAGSFVLRLAHALQQQGAQVDILAPGAAGLAPHEQLEGVSITRVRYADDQDMTLAYEGNMAELVRASWRGKRSLVQLMLAMRRTTARTLDAARRAGMPYDIVHAHWWFPAALSLWHLRARTAVGTPLVITMHGSDVRLAERTAPAHPLMRAVLGEAAIRTAVSSWLADTAQRIAPAAPVLVSPMPVDMRLFREKPVPPPPREGVLFVGRLNAQKGIADLLDAMARPALAGVPLHVVGDGPDRAALEARARAAGLEHRITWHRVLSQSELVPLYRAARVVAMPSRAEGLGLVAVEAQLCGTPVVAYADGGLPDVVHPDRGGTLVTVGDIDALARAIALTLENAERAEQLGAIAREDMLARFSPEAAAQRYLRHYQDARGHDTHREHDS</sequence>
<name>C1A8U7_GEMAT</name>
<feature type="domain" description="Glycosyltransferase subfamily 4-like N-terminal" evidence="2">
    <location>
        <begin position="23"/>
        <end position="208"/>
    </location>
</feature>
<keyword evidence="4" id="KW-1185">Reference proteome</keyword>
<dbReference type="Proteomes" id="UP000002209">
    <property type="component" value="Chromosome"/>
</dbReference>
<dbReference type="GO" id="GO:0016757">
    <property type="term" value="F:glycosyltransferase activity"/>
    <property type="evidence" value="ECO:0007669"/>
    <property type="project" value="UniProtKB-KW"/>
</dbReference>
<dbReference type="Pfam" id="PF13439">
    <property type="entry name" value="Glyco_transf_4"/>
    <property type="match status" value="1"/>
</dbReference>
<proteinExistence type="predicted"/>
<dbReference type="InterPro" id="IPR001296">
    <property type="entry name" value="Glyco_trans_1"/>
</dbReference>
<reference evidence="4" key="1">
    <citation type="submission" date="2006-03" db="EMBL/GenBank/DDBJ databases">
        <title>Complete genome sequence of Gemmatimonas aurantiaca T-27 that represents a novel phylum Gemmatimonadetes.</title>
        <authorList>
            <person name="Takasaki K."/>
            <person name="Ichikawa N."/>
            <person name="Miura H."/>
            <person name="Matsushita S."/>
            <person name="Watanabe Y."/>
            <person name="Oguchi A."/>
            <person name="Ankai A."/>
            <person name="Yashiro I."/>
            <person name="Takahashi M."/>
            <person name="Terui Y."/>
            <person name="Fukui S."/>
            <person name="Yokoyama H."/>
            <person name="Tanikawa S."/>
            <person name="Hanada S."/>
            <person name="Kamagata Y."/>
            <person name="Fujita N."/>
        </authorList>
    </citation>
    <scope>NUCLEOTIDE SEQUENCE [LARGE SCALE GENOMIC DNA]</scope>
    <source>
        <strain evidence="4">T-27 / DSM 14586 / JCM 11422 / NBRC 100505</strain>
    </source>
</reference>
<dbReference type="InterPro" id="IPR050194">
    <property type="entry name" value="Glycosyltransferase_grp1"/>
</dbReference>
<dbReference type="PANTHER" id="PTHR45947:SF3">
    <property type="entry name" value="SULFOQUINOVOSYL TRANSFERASE SQD2"/>
    <property type="match status" value="1"/>
</dbReference>
<dbReference type="KEGG" id="gau:GAU_1615"/>
<dbReference type="EMBL" id="AP009153">
    <property type="protein sequence ID" value="BAH38657.1"/>
    <property type="molecule type" value="Genomic_DNA"/>
</dbReference>
<evidence type="ECO:0000259" key="1">
    <source>
        <dbReference type="Pfam" id="PF00534"/>
    </source>
</evidence>
<feature type="domain" description="Glycosyl transferase family 1" evidence="1">
    <location>
        <begin position="211"/>
        <end position="374"/>
    </location>
</feature>
<gene>
    <name evidence="3" type="ordered locus">GAU_1615</name>
</gene>
<dbReference type="InterPro" id="IPR028098">
    <property type="entry name" value="Glyco_trans_4-like_N"/>
</dbReference>
<dbReference type="EC" id="2.4.-.-" evidence="3"/>
<dbReference type="PANTHER" id="PTHR45947">
    <property type="entry name" value="SULFOQUINOVOSYL TRANSFERASE SQD2"/>
    <property type="match status" value="1"/>
</dbReference>
<dbReference type="HOGENOM" id="CLU_009583_2_4_0"/>
<evidence type="ECO:0000313" key="3">
    <source>
        <dbReference type="EMBL" id="BAH38657.1"/>
    </source>
</evidence>
<keyword evidence="3" id="KW-0808">Transferase</keyword>